<evidence type="ECO:0000259" key="4">
    <source>
        <dbReference type="PROSITE" id="PS50048"/>
    </source>
</evidence>
<reference evidence="5" key="1">
    <citation type="journal article" date="2020" name="BMC Genomics">
        <title>Correction to: Identification and distribution of gene clusters required for synthesis of sphingolipid metabolism inhibitors in diverse species of the filamentous fungus Fusarium.</title>
        <authorList>
            <person name="Kim H.S."/>
            <person name="Lohmar J.M."/>
            <person name="Busman M."/>
            <person name="Brown D.W."/>
            <person name="Naumann T.A."/>
            <person name="Divon H.H."/>
            <person name="Lysoe E."/>
            <person name="Uhlig S."/>
            <person name="Proctor R.H."/>
        </authorList>
    </citation>
    <scope>NUCLEOTIDE SEQUENCE</scope>
    <source>
        <strain evidence="5">NRRL 45417</strain>
    </source>
</reference>
<evidence type="ECO:0000256" key="1">
    <source>
        <dbReference type="ARBA" id="ARBA00022723"/>
    </source>
</evidence>
<proteinExistence type="predicted"/>
<dbReference type="CDD" id="cd00067">
    <property type="entry name" value="GAL4"/>
    <property type="match status" value="1"/>
</dbReference>
<evidence type="ECO:0000256" key="2">
    <source>
        <dbReference type="ARBA" id="ARBA00023242"/>
    </source>
</evidence>
<dbReference type="Pfam" id="PF00172">
    <property type="entry name" value="Zn_clus"/>
    <property type="match status" value="1"/>
</dbReference>
<dbReference type="InterPro" id="IPR052761">
    <property type="entry name" value="Fungal_Detox/Toxin_TFs"/>
</dbReference>
<feature type="region of interest" description="Disordered" evidence="3">
    <location>
        <begin position="596"/>
        <end position="619"/>
    </location>
</feature>
<dbReference type="EMBL" id="JABFAI010000259">
    <property type="protein sequence ID" value="KAF4948565.1"/>
    <property type="molecule type" value="Genomic_DNA"/>
</dbReference>
<dbReference type="PANTHER" id="PTHR47425:SF2">
    <property type="entry name" value="FARB-RELATED"/>
    <property type="match status" value="1"/>
</dbReference>
<dbReference type="AlphaFoldDB" id="A0A8H4SZL2"/>
<sequence>MGFINLSMPNRRAKQACLHCRGRKIRCDVTSGGSPCVNCRLDQVHCEIKNRKPKRSEGDHVVSKPIHDLPAFISDPDLSQLPPDDVGLLRQHGCLDVPPRPILDEFIQGYFLHVHPMLPLMDECDVFVSESVTKELGFECPRLAAATFYHRAKLLYVLDVETPAVDLARGALLLTFLPVSVGNGHPAPNSVWLTRAIKHAESLGSNHVRHIDGPDTGSLKRLWWCCILRDRSISLGLRRCVQIPVQYPLPAEEDFSSEINGSLFYTPRIKTQLFRIFRRLMAFCYMISDLLQLMARHRSAAHHPETVSADNLTIISKCRENLSDWFSTTGEEFLELGYGSQERHPSVIVYTNFVYIYNTTKLLLHHQKLMVDVGLSGLSEFPPSALGDEVRSATFRFIDHLSEPVGLGLGRFLPVGVAAFAAVPMVMQVFEARFGGQVTADQRRLQTLIEMLKAYQPRFEGVEPLSLLVRQTVNSVESGLTTQGKGCTRSWTDIIAYQPYRYLSCTSEMERFLRSSQAPNGYSMSSSSWSALMDYCSPSETWFSSGVSEAVEGLESIYSLGSLDVVMEMDGIDKSLSDNQVSDSCSLNWDPFTSSQLEDAEPDSSEDGVNLLDQTLNEL</sequence>
<dbReference type="InterPro" id="IPR001138">
    <property type="entry name" value="Zn2Cys6_DnaBD"/>
</dbReference>
<evidence type="ECO:0000313" key="6">
    <source>
        <dbReference type="Proteomes" id="UP000604273"/>
    </source>
</evidence>
<dbReference type="CDD" id="cd12148">
    <property type="entry name" value="fungal_TF_MHR"/>
    <property type="match status" value="1"/>
</dbReference>
<feature type="domain" description="Zn(2)-C6 fungal-type" evidence="4">
    <location>
        <begin position="16"/>
        <end position="48"/>
    </location>
</feature>
<dbReference type="Proteomes" id="UP000604273">
    <property type="component" value="Unassembled WGS sequence"/>
</dbReference>
<dbReference type="SMART" id="SM00906">
    <property type="entry name" value="Fungal_trans"/>
    <property type="match status" value="1"/>
</dbReference>
<gene>
    <name evidence="5" type="ORF">FGADI_9560</name>
</gene>
<dbReference type="SUPFAM" id="SSF57701">
    <property type="entry name" value="Zn2/Cys6 DNA-binding domain"/>
    <property type="match status" value="1"/>
</dbReference>
<evidence type="ECO:0000313" key="5">
    <source>
        <dbReference type="EMBL" id="KAF4948565.1"/>
    </source>
</evidence>
<dbReference type="PROSITE" id="PS50048">
    <property type="entry name" value="ZN2_CY6_FUNGAL_2"/>
    <property type="match status" value="1"/>
</dbReference>
<dbReference type="PROSITE" id="PS00463">
    <property type="entry name" value="ZN2_CY6_FUNGAL_1"/>
    <property type="match status" value="1"/>
</dbReference>
<accession>A0A8H4SZL2</accession>
<dbReference type="Gene3D" id="4.10.240.10">
    <property type="entry name" value="Zn(2)-C6 fungal-type DNA-binding domain"/>
    <property type="match status" value="1"/>
</dbReference>
<organism evidence="5 6">
    <name type="scientific">Fusarium gaditjirri</name>
    <dbReference type="NCBI Taxonomy" id="282569"/>
    <lineage>
        <taxon>Eukaryota</taxon>
        <taxon>Fungi</taxon>
        <taxon>Dikarya</taxon>
        <taxon>Ascomycota</taxon>
        <taxon>Pezizomycotina</taxon>
        <taxon>Sordariomycetes</taxon>
        <taxon>Hypocreomycetidae</taxon>
        <taxon>Hypocreales</taxon>
        <taxon>Nectriaceae</taxon>
        <taxon>Fusarium</taxon>
        <taxon>Fusarium nisikadoi species complex</taxon>
    </lineage>
</organism>
<dbReference type="OrthoDB" id="5121955at2759"/>
<comment type="caution">
    <text evidence="5">The sequence shown here is derived from an EMBL/GenBank/DDBJ whole genome shotgun (WGS) entry which is preliminary data.</text>
</comment>
<dbReference type="InterPro" id="IPR036864">
    <property type="entry name" value="Zn2-C6_fun-type_DNA-bd_sf"/>
</dbReference>
<keyword evidence="1" id="KW-0479">Metal-binding</keyword>
<dbReference type="SMART" id="SM00066">
    <property type="entry name" value="GAL4"/>
    <property type="match status" value="1"/>
</dbReference>
<keyword evidence="6" id="KW-1185">Reference proteome</keyword>
<dbReference type="GO" id="GO:0003677">
    <property type="term" value="F:DNA binding"/>
    <property type="evidence" value="ECO:0007669"/>
    <property type="project" value="InterPro"/>
</dbReference>
<protein>
    <recommendedName>
        <fullName evidence="4">Zn(2)-C6 fungal-type domain-containing protein</fullName>
    </recommendedName>
</protein>
<dbReference type="PANTHER" id="PTHR47425">
    <property type="entry name" value="FARB-RELATED"/>
    <property type="match status" value="1"/>
</dbReference>
<reference evidence="5" key="2">
    <citation type="submission" date="2020-05" db="EMBL/GenBank/DDBJ databases">
        <authorList>
            <person name="Kim H.-S."/>
            <person name="Proctor R.H."/>
            <person name="Brown D.W."/>
        </authorList>
    </citation>
    <scope>NUCLEOTIDE SEQUENCE</scope>
    <source>
        <strain evidence="5">NRRL 45417</strain>
    </source>
</reference>
<dbReference type="GO" id="GO:0006351">
    <property type="term" value="P:DNA-templated transcription"/>
    <property type="evidence" value="ECO:0007669"/>
    <property type="project" value="InterPro"/>
</dbReference>
<name>A0A8H4SZL2_9HYPO</name>
<dbReference type="GO" id="GO:0000981">
    <property type="term" value="F:DNA-binding transcription factor activity, RNA polymerase II-specific"/>
    <property type="evidence" value="ECO:0007669"/>
    <property type="project" value="InterPro"/>
</dbReference>
<evidence type="ECO:0000256" key="3">
    <source>
        <dbReference type="SAM" id="MobiDB-lite"/>
    </source>
</evidence>
<keyword evidence="2" id="KW-0539">Nucleus</keyword>
<dbReference type="GO" id="GO:0008270">
    <property type="term" value="F:zinc ion binding"/>
    <property type="evidence" value="ECO:0007669"/>
    <property type="project" value="InterPro"/>
</dbReference>
<dbReference type="InterPro" id="IPR007219">
    <property type="entry name" value="XnlR_reg_dom"/>
</dbReference>